<dbReference type="OrthoDB" id="9816296at2"/>
<dbReference type="Proteomes" id="UP000467006">
    <property type="component" value="Chromosome"/>
</dbReference>
<keyword evidence="3" id="KW-0804">Transcription</keyword>
<evidence type="ECO:0000256" key="2">
    <source>
        <dbReference type="ARBA" id="ARBA00023125"/>
    </source>
</evidence>
<dbReference type="SUPFAM" id="SSF46689">
    <property type="entry name" value="Homeodomain-like"/>
    <property type="match status" value="1"/>
</dbReference>
<keyword evidence="1" id="KW-0805">Transcription regulation</keyword>
<evidence type="ECO:0000256" key="1">
    <source>
        <dbReference type="ARBA" id="ARBA00023015"/>
    </source>
</evidence>
<evidence type="ECO:0000313" key="5">
    <source>
        <dbReference type="Proteomes" id="UP000467006"/>
    </source>
</evidence>
<accession>A0A7I7K1H5</accession>
<dbReference type="EMBL" id="AP022563">
    <property type="protein sequence ID" value="BBX17349.1"/>
    <property type="molecule type" value="Genomic_DNA"/>
</dbReference>
<dbReference type="Pfam" id="PF00440">
    <property type="entry name" value="TetR_N"/>
    <property type="match status" value="1"/>
</dbReference>
<protein>
    <submittedName>
        <fullName evidence="4">Transcriptional regulator</fullName>
    </submittedName>
</protein>
<dbReference type="PROSITE" id="PS50977">
    <property type="entry name" value="HTH_TETR_2"/>
    <property type="match status" value="1"/>
</dbReference>
<dbReference type="GO" id="GO:0000976">
    <property type="term" value="F:transcription cis-regulatory region binding"/>
    <property type="evidence" value="ECO:0007669"/>
    <property type="project" value="TreeGrafter"/>
</dbReference>
<dbReference type="AlphaFoldDB" id="A0A7I7K1H5"/>
<gene>
    <name evidence="4" type="ORF">MDUV_22090</name>
</gene>
<dbReference type="PANTHER" id="PTHR30055">
    <property type="entry name" value="HTH-TYPE TRANSCRIPTIONAL REGULATOR RUTR"/>
    <property type="match status" value="1"/>
</dbReference>
<proteinExistence type="predicted"/>
<dbReference type="GO" id="GO:0003700">
    <property type="term" value="F:DNA-binding transcription factor activity"/>
    <property type="evidence" value="ECO:0007669"/>
    <property type="project" value="TreeGrafter"/>
</dbReference>
<dbReference type="RefSeq" id="WP_098001956.1">
    <property type="nucleotide sequence ID" value="NZ_AP022563.1"/>
</dbReference>
<sequence length="207" mass="23689">MDETSRKTARTYQSPTRRRQAEQTRERIVTAGSELVHQYRSWDWRALTFRAVAERAGVGERTVYRHFPTERELHDAVMRRLEDEAGIDYEAVDLTNLTDITDRFFASLRRFTVERTVRRPDDPVFAGADERRRRALLRALGAEASNWPEQRQRAVAGLLDVLWNLPAYERLVDAWELSPADAAESLTWLAGRIIAAVHAGEGPATGQ</sequence>
<dbReference type="Gene3D" id="1.10.357.10">
    <property type="entry name" value="Tetracycline Repressor, domain 2"/>
    <property type="match status" value="1"/>
</dbReference>
<evidence type="ECO:0000256" key="3">
    <source>
        <dbReference type="ARBA" id="ARBA00023163"/>
    </source>
</evidence>
<name>A0A7I7K1H5_9MYCO</name>
<evidence type="ECO:0000313" key="4">
    <source>
        <dbReference type="EMBL" id="BBX17349.1"/>
    </source>
</evidence>
<keyword evidence="5" id="KW-1185">Reference proteome</keyword>
<reference evidence="4 5" key="1">
    <citation type="journal article" date="2019" name="Emerg. Microbes Infect.">
        <title>Comprehensive subspecies identification of 175 nontuberculous mycobacteria species based on 7547 genomic profiles.</title>
        <authorList>
            <person name="Matsumoto Y."/>
            <person name="Kinjo T."/>
            <person name="Motooka D."/>
            <person name="Nabeya D."/>
            <person name="Jung N."/>
            <person name="Uechi K."/>
            <person name="Horii T."/>
            <person name="Iida T."/>
            <person name="Fujita J."/>
            <person name="Nakamura S."/>
        </authorList>
    </citation>
    <scope>NUCLEOTIDE SEQUENCE [LARGE SCALE GENOMIC DNA]</scope>
    <source>
        <strain evidence="4 5">JCM 6396</strain>
    </source>
</reference>
<organism evidence="4 5">
    <name type="scientific">Mycolicibacterium duvalii</name>
    <dbReference type="NCBI Taxonomy" id="39688"/>
    <lineage>
        <taxon>Bacteria</taxon>
        <taxon>Bacillati</taxon>
        <taxon>Actinomycetota</taxon>
        <taxon>Actinomycetes</taxon>
        <taxon>Mycobacteriales</taxon>
        <taxon>Mycobacteriaceae</taxon>
        <taxon>Mycolicibacterium</taxon>
    </lineage>
</organism>
<dbReference type="InterPro" id="IPR050109">
    <property type="entry name" value="HTH-type_TetR-like_transc_reg"/>
</dbReference>
<dbReference type="PANTHER" id="PTHR30055:SF234">
    <property type="entry name" value="HTH-TYPE TRANSCRIPTIONAL REGULATOR BETI"/>
    <property type="match status" value="1"/>
</dbReference>
<keyword evidence="2" id="KW-0238">DNA-binding</keyword>
<dbReference type="InterPro" id="IPR009057">
    <property type="entry name" value="Homeodomain-like_sf"/>
</dbReference>
<dbReference type="KEGG" id="mdu:MDUV_22090"/>
<dbReference type="InterPro" id="IPR001647">
    <property type="entry name" value="HTH_TetR"/>
</dbReference>